<dbReference type="InterPro" id="IPR029017">
    <property type="entry name" value="Enolase-like_N"/>
</dbReference>
<gene>
    <name evidence="5" type="ORF">EWH70_04965</name>
</gene>
<dbReference type="SUPFAM" id="SSF51604">
    <property type="entry name" value="Enolase C-terminal domain-like"/>
    <property type="match status" value="1"/>
</dbReference>
<comment type="catalytic activity">
    <reaction evidence="1">
        <text>D-glucarate = 5-dehydro-4-deoxy-D-glucarate + H2O</text>
        <dbReference type="Rhea" id="RHEA:14573"/>
        <dbReference type="ChEBI" id="CHEBI:15377"/>
        <dbReference type="ChEBI" id="CHEBI:30612"/>
        <dbReference type="ChEBI" id="CHEBI:42819"/>
        <dbReference type="EC" id="4.2.1.40"/>
    </reaction>
</comment>
<sequence length="330" mass="34583">MTPVLHRLRLNQRSEWLIIEVAEDGFTGYGECSDACDAGTAAALLRRVPGPDEAWQWAMAAGGDLASRTVASGLIAAWEDLTARRAGLPLARWLGGTEADVPAYANINRGTTERTPDGFAVKAKAAVAAGYTAVKLAPFDGLDGRHRAEEGLARVEAVRTAVGPDTGVMVDVHQVLRRDELLRIAPKLRALELAWLEDVAPIDAIDDLLAIKRAAECSLAGGELIADLAEARPAVVAGALDVVLPDVKHAGGARRTLELTRRLYDLGAAVSLHNPTGPVATATSTHVLSALGAGTLEVMFGESGDRRGSVVSEPCGIGLAPSAVWERVGS</sequence>
<comment type="pathway">
    <text evidence="2">Carbohydrate acid metabolism; D-glucarate degradation; 2,5-dioxopentanoate from D-glucarate: step 1/2.</text>
</comment>
<dbReference type="OrthoDB" id="9802699at2"/>
<dbReference type="InterPro" id="IPR034593">
    <property type="entry name" value="DgoD-like"/>
</dbReference>
<dbReference type="Gene3D" id="3.20.20.120">
    <property type="entry name" value="Enolase-like C-terminal domain"/>
    <property type="match status" value="1"/>
</dbReference>
<evidence type="ECO:0000259" key="4">
    <source>
        <dbReference type="SMART" id="SM00922"/>
    </source>
</evidence>
<organism evidence="5 6">
    <name type="scientific">Amycolatopsis suaedae</name>
    <dbReference type="NCBI Taxonomy" id="2510978"/>
    <lineage>
        <taxon>Bacteria</taxon>
        <taxon>Bacillati</taxon>
        <taxon>Actinomycetota</taxon>
        <taxon>Actinomycetes</taxon>
        <taxon>Pseudonocardiales</taxon>
        <taxon>Pseudonocardiaceae</taxon>
        <taxon>Amycolatopsis</taxon>
    </lineage>
</organism>
<dbReference type="EC" id="4.2.1.40" evidence="3"/>
<dbReference type="InterPro" id="IPR013342">
    <property type="entry name" value="Mandelate_racemase_C"/>
</dbReference>
<evidence type="ECO:0000256" key="3">
    <source>
        <dbReference type="ARBA" id="ARBA00011973"/>
    </source>
</evidence>
<evidence type="ECO:0000256" key="2">
    <source>
        <dbReference type="ARBA" id="ARBA00005183"/>
    </source>
</evidence>
<name>A0A4Q7JDT9_9PSEU</name>
<proteinExistence type="predicted"/>
<dbReference type="InterPro" id="IPR036849">
    <property type="entry name" value="Enolase-like_C_sf"/>
</dbReference>
<dbReference type="InterPro" id="IPR029065">
    <property type="entry name" value="Enolase_C-like"/>
</dbReference>
<dbReference type="SFLD" id="SFLDS00001">
    <property type="entry name" value="Enolase"/>
    <property type="match status" value="1"/>
</dbReference>
<dbReference type="GO" id="GO:0008872">
    <property type="term" value="F:glucarate dehydratase activity"/>
    <property type="evidence" value="ECO:0007669"/>
    <property type="project" value="UniProtKB-EC"/>
</dbReference>
<feature type="domain" description="Mandelate racemase/muconate lactonizing enzyme C-terminal" evidence="4">
    <location>
        <begin position="116"/>
        <end position="218"/>
    </location>
</feature>
<dbReference type="SMART" id="SM00922">
    <property type="entry name" value="MR_MLE"/>
    <property type="match status" value="1"/>
</dbReference>
<dbReference type="PANTHER" id="PTHR48080:SF4">
    <property type="entry name" value="GLUCARATE DEHYDRATASE"/>
    <property type="match status" value="1"/>
</dbReference>
<dbReference type="AlphaFoldDB" id="A0A4Q7JDT9"/>
<keyword evidence="6" id="KW-1185">Reference proteome</keyword>
<dbReference type="PANTHER" id="PTHR48080">
    <property type="entry name" value="D-GALACTONATE DEHYDRATASE-RELATED"/>
    <property type="match status" value="1"/>
</dbReference>
<protein>
    <recommendedName>
        <fullName evidence="3">glucarate dehydratase</fullName>
        <ecNumber evidence="3">4.2.1.40</ecNumber>
    </recommendedName>
</protein>
<dbReference type="Gene3D" id="3.30.390.10">
    <property type="entry name" value="Enolase-like, N-terminal domain"/>
    <property type="match status" value="1"/>
</dbReference>
<reference evidence="5 6" key="1">
    <citation type="submission" date="2019-02" db="EMBL/GenBank/DDBJ databases">
        <title>Draft genome sequence of Amycolatopsis sp. 8-3EHSu isolated from roots of Suaeda maritima.</title>
        <authorList>
            <person name="Duangmal K."/>
            <person name="Chantavorakit T."/>
        </authorList>
    </citation>
    <scope>NUCLEOTIDE SEQUENCE [LARGE SCALE GENOMIC DNA]</scope>
    <source>
        <strain evidence="5 6">8-3EHSu</strain>
    </source>
</reference>
<dbReference type="RefSeq" id="WP_130474028.1">
    <property type="nucleotide sequence ID" value="NZ_SFCC01000002.1"/>
</dbReference>
<evidence type="ECO:0000313" key="5">
    <source>
        <dbReference type="EMBL" id="RZQ65242.1"/>
    </source>
</evidence>
<dbReference type="SUPFAM" id="SSF54826">
    <property type="entry name" value="Enolase N-terminal domain-like"/>
    <property type="match status" value="1"/>
</dbReference>
<evidence type="ECO:0000313" key="6">
    <source>
        <dbReference type="Proteomes" id="UP000292003"/>
    </source>
</evidence>
<evidence type="ECO:0000256" key="1">
    <source>
        <dbReference type="ARBA" id="ARBA00001426"/>
    </source>
</evidence>
<comment type="caution">
    <text evidence="5">The sequence shown here is derived from an EMBL/GenBank/DDBJ whole genome shotgun (WGS) entry which is preliminary data.</text>
</comment>
<dbReference type="Pfam" id="PF13378">
    <property type="entry name" value="MR_MLE_C"/>
    <property type="match status" value="1"/>
</dbReference>
<dbReference type="EMBL" id="SFCC01000002">
    <property type="protein sequence ID" value="RZQ65242.1"/>
    <property type="molecule type" value="Genomic_DNA"/>
</dbReference>
<accession>A0A4Q7JDT9</accession>
<dbReference type="Proteomes" id="UP000292003">
    <property type="component" value="Unassembled WGS sequence"/>
</dbReference>